<dbReference type="InterPro" id="IPR056594">
    <property type="entry name" value="AT5G49610-like_b-prop"/>
</dbReference>
<sequence length="250" mass="27570">MVWDPITNHKHQVPLPRLQGQGYIVWIAAVLCGRCHHLDCHRGPFLVVYMAYRAPGELIICTYSSDAGTWSDPISTEQPTRHVDMTPSVLVGNALYFGCLASKSLVKYDLESHEMSVDPLPFTYRSWRPVVLDNGLGLATVHESKLCMWKKAGPEVDAGWTENRVIELEALLPSYAFLTPPDVVGFADGIDVIFLMADSVLYTIDTKTYEVKKVFEGKRINCVIPYMSFFIPALGAVSTGVGLGVAASST</sequence>
<name>A0A8T0VX79_PANVG</name>
<feature type="domain" description="F-box protein AT5G49610-like beta-propeller" evidence="2">
    <location>
        <begin position="21"/>
        <end position="232"/>
    </location>
</feature>
<reference evidence="3" key="1">
    <citation type="submission" date="2020-05" db="EMBL/GenBank/DDBJ databases">
        <title>WGS assembly of Panicum virgatum.</title>
        <authorList>
            <person name="Lovell J.T."/>
            <person name="Jenkins J."/>
            <person name="Shu S."/>
            <person name="Juenger T.E."/>
            <person name="Schmutz J."/>
        </authorList>
    </citation>
    <scope>NUCLEOTIDE SEQUENCE</scope>
    <source>
        <strain evidence="3">AP13</strain>
    </source>
</reference>
<protein>
    <recommendedName>
        <fullName evidence="2">F-box protein AT5G49610-like beta-propeller domain-containing protein</fullName>
    </recommendedName>
</protein>
<proteinExistence type="predicted"/>
<dbReference type="SUPFAM" id="SSF69322">
    <property type="entry name" value="Tricorn protease domain 2"/>
    <property type="match status" value="1"/>
</dbReference>
<evidence type="ECO:0000259" key="2">
    <source>
        <dbReference type="Pfam" id="PF23635"/>
    </source>
</evidence>
<organism evidence="3 4">
    <name type="scientific">Panicum virgatum</name>
    <name type="common">Blackwell switchgrass</name>
    <dbReference type="NCBI Taxonomy" id="38727"/>
    <lineage>
        <taxon>Eukaryota</taxon>
        <taxon>Viridiplantae</taxon>
        <taxon>Streptophyta</taxon>
        <taxon>Embryophyta</taxon>
        <taxon>Tracheophyta</taxon>
        <taxon>Spermatophyta</taxon>
        <taxon>Magnoliopsida</taxon>
        <taxon>Liliopsida</taxon>
        <taxon>Poales</taxon>
        <taxon>Poaceae</taxon>
        <taxon>PACMAD clade</taxon>
        <taxon>Panicoideae</taxon>
        <taxon>Panicodae</taxon>
        <taxon>Paniceae</taxon>
        <taxon>Panicinae</taxon>
        <taxon>Panicum</taxon>
        <taxon>Panicum sect. Hiantes</taxon>
    </lineage>
</organism>
<dbReference type="PANTHER" id="PTHR33186:SF15">
    <property type="entry name" value="OS06G0249850 PROTEIN"/>
    <property type="match status" value="1"/>
</dbReference>
<dbReference type="AlphaFoldDB" id="A0A8T0VX79"/>
<comment type="caution">
    <text evidence="3">The sequence shown here is derived from an EMBL/GenBank/DDBJ whole genome shotgun (WGS) entry which is preliminary data.</text>
</comment>
<evidence type="ECO:0000313" key="4">
    <source>
        <dbReference type="Proteomes" id="UP000823388"/>
    </source>
</evidence>
<keyword evidence="1" id="KW-1133">Transmembrane helix</keyword>
<evidence type="ECO:0000313" key="3">
    <source>
        <dbReference type="EMBL" id="KAG2639545.1"/>
    </source>
</evidence>
<dbReference type="PANTHER" id="PTHR33186">
    <property type="entry name" value="OS10G0136150 PROTEIN-RELATED"/>
    <property type="match status" value="1"/>
</dbReference>
<dbReference type="Pfam" id="PF23635">
    <property type="entry name" value="Beta-prop_AT5G49610-like"/>
    <property type="match status" value="1"/>
</dbReference>
<gene>
    <name evidence="3" type="ORF">PVAP13_2KG003600</name>
</gene>
<evidence type="ECO:0000256" key="1">
    <source>
        <dbReference type="SAM" id="Phobius"/>
    </source>
</evidence>
<keyword evidence="4" id="KW-1185">Reference proteome</keyword>
<dbReference type="Proteomes" id="UP000823388">
    <property type="component" value="Chromosome 2K"/>
</dbReference>
<accession>A0A8T0VX79</accession>
<keyword evidence="1" id="KW-0472">Membrane</keyword>
<keyword evidence="1" id="KW-0812">Transmembrane</keyword>
<dbReference type="EMBL" id="CM029039">
    <property type="protein sequence ID" value="KAG2639545.1"/>
    <property type="molecule type" value="Genomic_DNA"/>
</dbReference>
<feature type="transmembrane region" description="Helical" evidence="1">
    <location>
        <begin position="223"/>
        <end position="247"/>
    </location>
</feature>